<keyword evidence="7" id="KW-0804">Transcription</keyword>
<sequence>MASSSSSTGASGGGSGSGGGGGFSLASPTTSSTELTETIIKTTEEEEDMANCLILLAQGGLHNDRLSSPENEFQAAEKMAACGSTNTTSIYQCKTCNRCFQSFQALGGHRASHKKPKTTANNNMNIINADHQVKENNNKQTLSFQVGVMDDHDHHQQLIINGNSTSTALSLQISNSNNNVKMNSKVPKVHECSICGAEFNSGQALGGHMRRHRTTPFNNNAQTTSFTSSTTTTATHDHDREKLKNNNTTTTMAMVMKKKPRHVLELDLNLPAPDEDHRRETKFPFNAAAKEQVIVFSASPLVDCHY</sequence>
<organism evidence="12 13">
    <name type="scientific">Cannabis sativa</name>
    <name type="common">Hemp</name>
    <name type="synonym">Marijuana</name>
    <dbReference type="NCBI Taxonomy" id="3483"/>
    <lineage>
        <taxon>Eukaryota</taxon>
        <taxon>Viridiplantae</taxon>
        <taxon>Streptophyta</taxon>
        <taxon>Embryophyta</taxon>
        <taxon>Tracheophyta</taxon>
        <taxon>Spermatophyta</taxon>
        <taxon>Magnoliopsida</taxon>
        <taxon>eudicotyledons</taxon>
        <taxon>Gunneridae</taxon>
        <taxon>Pentapetalae</taxon>
        <taxon>rosids</taxon>
        <taxon>fabids</taxon>
        <taxon>Rosales</taxon>
        <taxon>Cannabaceae</taxon>
        <taxon>Cannabis</taxon>
    </lineage>
</organism>
<dbReference type="SUPFAM" id="SSF57667">
    <property type="entry name" value="beta-beta-alpha zinc fingers"/>
    <property type="match status" value="1"/>
</dbReference>
<evidence type="ECO:0000256" key="2">
    <source>
        <dbReference type="ARBA" id="ARBA00022723"/>
    </source>
</evidence>
<evidence type="ECO:0000256" key="6">
    <source>
        <dbReference type="ARBA" id="ARBA00023015"/>
    </source>
</evidence>
<feature type="domain" description="C2H2-type" evidence="11">
    <location>
        <begin position="190"/>
        <end position="212"/>
    </location>
</feature>
<name>A0A7J6FJZ2_CANSA</name>
<comment type="subcellular location">
    <subcellularLocation>
        <location evidence="1">Nucleus</location>
    </subcellularLocation>
</comment>
<feature type="compositionally biased region" description="Low complexity" evidence="10">
    <location>
        <begin position="24"/>
        <end position="35"/>
    </location>
</feature>
<evidence type="ECO:0000256" key="10">
    <source>
        <dbReference type="SAM" id="MobiDB-lite"/>
    </source>
</evidence>
<proteinExistence type="predicted"/>
<keyword evidence="2" id="KW-0479">Metal-binding</keyword>
<feature type="region of interest" description="Disordered" evidence="10">
    <location>
        <begin position="216"/>
        <end position="235"/>
    </location>
</feature>
<keyword evidence="8" id="KW-0539">Nucleus</keyword>
<dbReference type="GO" id="GO:0008270">
    <property type="term" value="F:zinc ion binding"/>
    <property type="evidence" value="ECO:0007669"/>
    <property type="project" value="UniProtKB-KW"/>
</dbReference>
<gene>
    <name evidence="12" type="ORF">F8388_002851</name>
</gene>
<accession>A0A7J6FJZ2</accession>
<evidence type="ECO:0000313" key="13">
    <source>
        <dbReference type="Proteomes" id="UP000525078"/>
    </source>
</evidence>
<feature type="region of interest" description="Disordered" evidence="10">
    <location>
        <begin position="1"/>
        <end position="35"/>
    </location>
</feature>
<dbReference type="PANTHER" id="PTHR26374">
    <property type="entry name" value="ZINC FINGER PROTEIN ZAT5"/>
    <property type="match status" value="1"/>
</dbReference>
<feature type="domain" description="C2H2-type" evidence="11">
    <location>
        <begin position="91"/>
        <end position="118"/>
    </location>
</feature>
<dbReference type="GO" id="GO:0005634">
    <property type="term" value="C:nucleus"/>
    <property type="evidence" value="ECO:0007669"/>
    <property type="project" value="UniProtKB-SubCell"/>
</dbReference>
<dbReference type="InterPro" id="IPR036236">
    <property type="entry name" value="Znf_C2H2_sf"/>
</dbReference>
<keyword evidence="6" id="KW-0805">Transcription regulation</keyword>
<evidence type="ECO:0000256" key="8">
    <source>
        <dbReference type="ARBA" id="ARBA00023242"/>
    </source>
</evidence>
<dbReference type="InterPro" id="IPR013087">
    <property type="entry name" value="Znf_C2H2_type"/>
</dbReference>
<protein>
    <recommendedName>
        <fullName evidence="11">C2H2-type domain-containing protein</fullName>
    </recommendedName>
</protein>
<evidence type="ECO:0000256" key="3">
    <source>
        <dbReference type="ARBA" id="ARBA00022737"/>
    </source>
</evidence>
<dbReference type="Gene3D" id="3.30.160.60">
    <property type="entry name" value="Classic Zinc Finger"/>
    <property type="match status" value="2"/>
</dbReference>
<comment type="caution">
    <text evidence="12">The sequence shown here is derived from an EMBL/GenBank/DDBJ whole genome shotgun (WGS) entry which is preliminary data.</text>
</comment>
<feature type="compositionally biased region" description="Low complexity" evidence="10">
    <location>
        <begin position="223"/>
        <end position="234"/>
    </location>
</feature>
<evidence type="ECO:0000259" key="11">
    <source>
        <dbReference type="PROSITE" id="PS50157"/>
    </source>
</evidence>
<keyword evidence="3" id="KW-0677">Repeat</keyword>
<reference evidence="12 13" key="1">
    <citation type="journal article" date="2020" name="bioRxiv">
        <title>Sequence and annotation of 42 cannabis genomes reveals extensive copy number variation in cannabinoid synthesis and pathogen resistance genes.</title>
        <authorList>
            <person name="Mckernan K.J."/>
            <person name="Helbert Y."/>
            <person name="Kane L.T."/>
            <person name="Ebling H."/>
            <person name="Zhang L."/>
            <person name="Liu B."/>
            <person name="Eaton Z."/>
            <person name="Mclaughlin S."/>
            <person name="Kingan S."/>
            <person name="Baybayan P."/>
            <person name="Concepcion G."/>
            <person name="Jordan M."/>
            <person name="Riva A."/>
            <person name="Barbazuk W."/>
            <person name="Harkins T."/>
        </authorList>
    </citation>
    <scope>NUCLEOTIDE SEQUENCE [LARGE SCALE GENOMIC DNA]</scope>
    <source>
        <strain evidence="13">cv. Jamaican Lion 4</strain>
        <tissue evidence="12">Leaf</tissue>
    </source>
</reference>
<dbReference type="PANTHER" id="PTHR26374:SF456">
    <property type="entry name" value="ZINC FINGER PROTEIN ZAT5-LIKE"/>
    <property type="match status" value="1"/>
</dbReference>
<evidence type="ECO:0000256" key="5">
    <source>
        <dbReference type="ARBA" id="ARBA00022833"/>
    </source>
</evidence>
<dbReference type="Pfam" id="PF13912">
    <property type="entry name" value="zf-C2H2_6"/>
    <property type="match status" value="2"/>
</dbReference>
<evidence type="ECO:0000313" key="12">
    <source>
        <dbReference type="EMBL" id="KAF4370958.1"/>
    </source>
</evidence>
<dbReference type="AlphaFoldDB" id="A0A7J6FJZ2"/>
<evidence type="ECO:0000256" key="4">
    <source>
        <dbReference type="ARBA" id="ARBA00022771"/>
    </source>
</evidence>
<keyword evidence="5" id="KW-0862">Zinc</keyword>
<dbReference type="EMBL" id="JAATIP010000114">
    <property type="protein sequence ID" value="KAF4370958.1"/>
    <property type="molecule type" value="Genomic_DNA"/>
</dbReference>
<evidence type="ECO:0000256" key="9">
    <source>
        <dbReference type="PROSITE-ProRule" id="PRU00042"/>
    </source>
</evidence>
<dbReference type="PROSITE" id="PS00028">
    <property type="entry name" value="ZINC_FINGER_C2H2_1"/>
    <property type="match status" value="2"/>
</dbReference>
<dbReference type="Proteomes" id="UP000525078">
    <property type="component" value="Unassembled WGS sequence"/>
</dbReference>
<evidence type="ECO:0000256" key="7">
    <source>
        <dbReference type="ARBA" id="ARBA00023163"/>
    </source>
</evidence>
<dbReference type="SMART" id="SM00355">
    <property type="entry name" value="ZnF_C2H2"/>
    <property type="match status" value="2"/>
</dbReference>
<keyword evidence="4 9" id="KW-0863">Zinc-finger</keyword>
<evidence type="ECO:0000256" key="1">
    <source>
        <dbReference type="ARBA" id="ARBA00004123"/>
    </source>
</evidence>
<dbReference type="PROSITE" id="PS50157">
    <property type="entry name" value="ZINC_FINGER_C2H2_2"/>
    <property type="match status" value="2"/>
</dbReference>
<feature type="compositionally biased region" description="Gly residues" evidence="10">
    <location>
        <begin position="10"/>
        <end position="23"/>
    </location>
</feature>